<accession>A0AAW1PXE4</accession>
<comment type="caution">
    <text evidence="2">The sequence shown here is derived from an EMBL/GenBank/DDBJ whole genome shotgun (WGS) entry which is preliminary data.</text>
</comment>
<organism evidence="2 3">
    <name type="scientific">Symbiochloris irregularis</name>
    <dbReference type="NCBI Taxonomy" id="706552"/>
    <lineage>
        <taxon>Eukaryota</taxon>
        <taxon>Viridiplantae</taxon>
        <taxon>Chlorophyta</taxon>
        <taxon>core chlorophytes</taxon>
        <taxon>Trebouxiophyceae</taxon>
        <taxon>Trebouxiales</taxon>
        <taxon>Trebouxiaceae</taxon>
        <taxon>Symbiochloris</taxon>
    </lineage>
</organism>
<dbReference type="Proteomes" id="UP001465755">
    <property type="component" value="Unassembled WGS sequence"/>
</dbReference>
<reference evidence="2 3" key="1">
    <citation type="journal article" date="2024" name="Nat. Commun.">
        <title>Phylogenomics reveals the evolutionary origins of lichenization in chlorophyte algae.</title>
        <authorList>
            <person name="Puginier C."/>
            <person name="Libourel C."/>
            <person name="Otte J."/>
            <person name="Skaloud P."/>
            <person name="Haon M."/>
            <person name="Grisel S."/>
            <person name="Petersen M."/>
            <person name="Berrin J.G."/>
            <person name="Delaux P.M."/>
            <person name="Dal Grande F."/>
            <person name="Keller J."/>
        </authorList>
    </citation>
    <scope>NUCLEOTIDE SEQUENCE [LARGE SCALE GENOMIC DNA]</scope>
    <source>
        <strain evidence="2 3">SAG 2036</strain>
    </source>
</reference>
<feature type="region of interest" description="Disordered" evidence="1">
    <location>
        <begin position="73"/>
        <end position="96"/>
    </location>
</feature>
<name>A0AAW1PXE4_9CHLO</name>
<sequence length="96" mass="10089">MWKAPAFSDAQLAAGFAVSAGSAGISKPLQPRQRTTHTDEEWHLVLLINLGSPPGGVMSAPAGHILPIRTQAHNKTKHRPKALAGPRLAVTASRPA</sequence>
<evidence type="ECO:0000313" key="3">
    <source>
        <dbReference type="Proteomes" id="UP001465755"/>
    </source>
</evidence>
<evidence type="ECO:0000313" key="2">
    <source>
        <dbReference type="EMBL" id="KAK9813467.1"/>
    </source>
</evidence>
<dbReference type="AlphaFoldDB" id="A0AAW1PXE4"/>
<gene>
    <name evidence="2" type="ORF">WJX73_000562</name>
</gene>
<proteinExistence type="predicted"/>
<evidence type="ECO:0000256" key="1">
    <source>
        <dbReference type="SAM" id="MobiDB-lite"/>
    </source>
</evidence>
<protein>
    <submittedName>
        <fullName evidence="2">Uncharacterized protein</fullName>
    </submittedName>
</protein>
<keyword evidence="3" id="KW-1185">Reference proteome</keyword>
<dbReference type="EMBL" id="JALJOQ010000004">
    <property type="protein sequence ID" value="KAK9813467.1"/>
    <property type="molecule type" value="Genomic_DNA"/>
</dbReference>